<proteinExistence type="predicted"/>
<dbReference type="AlphaFoldDB" id="A0A6C0CYX2"/>
<protein>
    <submittedName>
        <fullName evidence="2">Uncharacterized protein</fullName>
    </submittedName>
</protein>
<sequence>MPPKRNTALDKLKAEIKSKEKAEKAKKEKQSTILPTLINANRNMKEKKAIIIFLKKIGDIPDSELVDRIREFLSEKYAPSSRKFIFEKIINELPPDQIKSFINAFINQTRDNLSDFYNNYTTEEKIKNLLEQVKDKLKNVNITISDNKLASYINLMRVYGQSIRSSIGSNNYKKLDDSIKNEYRIITKAISTVLNKEIDENDDSDIEELKEPPLLEEEKPKLPFGNPKKREITPIQQIKILDIPIDELVDKIKNELNGINITLDEYDIINDIRNMITSGEINTNTIVNKIILNLILKDKKYSEYREYIPNILNEDDGKKKKSKKDEAKDEAKKQKLRDLINKDEEKYFTQKQKYLTITSMMLNILITGINTTNKKKIFPRYIEPNCVKRYTNPPWLGERVYKIYISGDYEDIKDYITDTNKLENGQIWYAVNKNFIILQCLARKKSQKDNIFTIELDDMKLEIQLAYETANNFIIQNEEVFNTEKEFLKKVYDSELEKMRKILNENIYDGIREIGINILHNVLVSVAPDVKDYKNERSEYILHAINHIYKHSKTVRDFAFKLGELVVYLKYLNKIKNFSSSFIERVKDQYYLPTVLVDLSIQEKLPEIDVLKNDLFESEVDVINYFDNKLESFVNYFSKLVYMQKNPTERRTQDLSESIDDEILKIKIEPWYNLCVNKEDIGIHNYQIKDLVYYREPDDKIYCLVINNLIPRFNEGNYINPYSNNVFSDSFITEFNRVYKDRNVNIEINEEQIVPSDINKDLTPGLLDLILKDLENEYQSSKPDTHSEIQDDSESDDSESDDSESDKSEYESEQDNGIKLNCYKCSNHINNDLQLKSFKKKEVVNFCSFRCFEDAKF</sequence>
<evidence type="ECO:0000256" key="1">
    <source>
        <dbReference type="SAM" id="MobiDB-lite"/>
    </source>
</evidence>
<reference evidence="2" key="1">
    <citation type="journal article" date="2020" name="Nature">
        <title>Giant virus diversity and host interactions through global metagenomics.</title>
        <authorList>
            <person name="Schulz F."/>
            <person name="Roux S."/>
            <person name="Paez-Espino D."/>
            <person name="Jungbluth S."/>
            <person name="Walsh D.A."/>
            <person name="Denef V.J."/>
            <person name="McMahon K.D."/>
            <person name="Konstantinidis K.T."/>
            <person name="Eloe-Fadrosh E.A."/>
            <person name="Kyrpides N.C."/>
            <person name="Woyke T."/>
        </authorList>
    </citation>
    <scope>NUCLEOTIDE SEQUENCE</scope>
    <source>
        <strain evidence="2">GVMAG-M-3300023174-102</strain>
    </source>
</reference>
<organism evidence="2">
    <name type="scientific">viral metagenome</name>
    <dbReference type="NCBI Taxonomy" id="1070528"/>
    <lineage>
        <taxon>unclassified sequences</taxon>
        <taxon>metagenomes</taxon>
        <taxon>organismal metagenomes</taxon>
    </lineage>
</organism>
<feature type="compositionally biased region" description="Acidic residues" evidence="1">
    <location>
        <begin position="790"/>
        <end position="804"/>
    </location>
</feature>
<name>A0A6C0CYX2_9ZZZZ</name>
<feature type="region of interest" description="Disordered" evidence="1">
    <location>
        <begin position="779"/>
        <end position="815"/>
    </location>
</feature>
<dbReference type="EMBL" id="MN739512">
    <property type="protein sequence ID" value="QHT09521.1"/>
    <property type="molecule type" value="Genomic_DNA"/>
</dbReference>
<accession>A0A6C0CYX2</accession>
<evidence type="ECO:0000313" key="2">
    <source>
        <dbReference type="EMBL" id="QHT09521.1"/>
    </source>
</evidence>